<dbReference type="EMBL" id="JAWXVI010000009">
    <property type="protein sequence ID" value="MDX6191253.1"/>
    <property type="molecule type" value="Genomic_DNA"/>
</dbReference>
<dbReference type="Proteomes" id="UP001273350">
    <property type="component" value="Unassembled WGS sequence"/>
</dbReference>
<evidence type="ECO:0000313" key="3">
    <source>
        <dbReference type="Proteomes" id="UP001273350"/>
    </source>
</evidence>
<evidence type="ECO:0008006" key="4">
    <source>
        <dbReference type="Google" id="ProtNLM"/>
    </source>
</evidence>
<organism evidence="2 3">
    <name type="scientific">Flavobacterium cupriresistens</name>
    <dbReference type="NCBI Taxonomy" id="2893885"/>
    <lineage>
        <taxon>Bacteria</taxon>
        <taxon>Pseudomonadati</taxon>
        <taxon>Bacteroidota</taxon>
        <taxon>Flavobacteriia</taxon>
        <taxon>Flavobacteriales</taxon>
        <taxon>Flavobacteriaceae</taxon>
        <taxon>Flavobacterium</taxon>
    </lineage>
</organism>
<reference evidence="2 3" key="1">
    <citation type="submission" date="2023-11" db="EMBL/GenBank/DDBJ databases">
        <title>Unpublished Manusciprt.</title>
        <authorList>
            <person name="Saticioglu I.B."/>
            <person name="Ay H."/>
            <person name="Ajmi N."/>
            <person name="Altun S."/>
            <person name="Duman M."/>
        </authorList>
    </citation>
    <scope>NUCLEOTIDE SEQUENCE [LARGE SCALE GENOMIC DNA]</scope>
    <source>
        <strain evidence="2 3">Fl-318</strain>
    </source>
</reference>
<keyword evidence="3" id="KW-1185">Reference proteome</keyword>
<evidence type="ECO:0000313" key="2">
    <source>
        <dbReference type="EMBL" id="MDX6191253.1"/>
    </source>
</evidence>
<protein>
    <recommendedName>
        <fullName evidence="4">Transporter</fullName>
    </recommendedName>
</protein>
<keyword evidence="1" id="KW-0732">Signal</keyword>
<dbReference type="InterPro" id="IPR025737">
    <property type="entry name" value="FApF"/>
</dbReference>
<dbReference type="Pfam" id="PF13557">
    <property type="entry name" value="Phenol_MetA_deg"/>
    <property type="match status" value="1"/>
</dbReference>
<comment type="caution">
    <text evidence="2">The sequence shown here is derived from an EMBL/GenBank/DDBJ whole genome shotgun (WGS) entry which is preliminary data.</text>
</comment>
<name>A0ABU4RH19_9FLAO</name>
<sequence>MKIVIKQIRLGFLVLLVTLSNKNFAQGDGARMLLWGPTGATGLIPKWMHLNQNITPANILVNGADLTINAFPVTLIHNFNLGGNFAQIMLNAVPGNVSGTLNAAALSNLNLPSTIDVSSGGFADGFIGFKYGLINQPALNVKEYVAYQHKTFSMMGYFRTWYSGSYDRNKAMNLGSNRFTFELGFPMNIHLSKDPKRVTWLEVYPSVQMYTTNSDPTFITRARETKQKPLFAIENHLTHNFTEKFWAGADLRYQYGGALEYDGVKQDNKINALGGGATVGYQIIPPLGINMSYAGVFSNPSNVDANMFKITAVFTYVNLKKLK</sequence>
<proteinExistence type="predicted"/>
<dbReference type="RefSeq" id="WP_230002868.1">
    <property type="nucleotide sequence ID" value="NZ_CP087134.1"/>
</dbReference>
<accession>A0ABU4RH19</accession>
<evidence type="ECO:0000256" key="1">
    <source>
        <dbReference type="SAM" id="SignalP"/>
    </source>
</evidence>
<feature type="signal peptide" evidence="1">
    <location>
        <begin position="1"/>
        <end position="25"/>
    </location>
</feature>
<feature type="chain" id="PRO_5046433223" description="Transporter" evidence="1">
    <location>
        <begin position="26"/>
        <end position="323"/>
    </location>
</feature>
<gene>
    <name evidence="2" type="ORF">SGQ83_18005</name>
</gene>